<dbReference type="EMBL" id="JBEFKJ010000047">
    <property type="protein sequence ID" value="KAL2036921.1"/>
    <property type="molecule type" value="Genomic_DNA"/>
</dbReference>
<sequence>MATIPVTTPWELTADYLMLTRRVGPPGAATTYTTPHPVGNSATDITTFVYGQAAITIDNWPEIMYVLEPDQAWKDFQKSGLPEAKKDQNQRPIMERFPRAGRLARPLLDFPVLPDNISSTEDWWWFDLWRRVDPRIRWEDITMRMEQPQRTKESDMKLQNAMQTMAGRKWHAKYFMLSWFPKGGSRNAQSQTHVLNALAAANIPRHLNTTRGLTPGLVDPLQPAGRKIAHPVMTGTRRVPRANTRPTRKIVAVESDEEEGDVKTQESAVSEVKDNYYQTNDRGEPEDEDGEGDEYEEEEDSTVEQSTAAPSPFTRATIDMGKRRRRSPSATTPSRPRKIQRAQRHPSVSQAAQKVEDPNNIRYYGATFHHHHYHYSSPGPIRRPDVHSHYGNIMHHSHGTQASEPNPPPEPSWFNGIDNSRAGTGTVNPRDLNPFH</sequence>
<protein>
    <submittedName>
        <fullName evidence="2">Uncharacterized protein</fullName>
    </submittedName>
</protein>
<feature type="region of interest" description="Disordered" evidence="1">
    <location>
        <begin position="234"/>
        <end position="358"/>
    </location>
</feature>
<comment type="caution">
    <text evidence="2">The sequence shown here is derived from an EMBL/GenBank/DDBJ whole genome shotgun (WGS) entry which is preliminary data.</text>
</comment>
<evidence type="ECO:0000313" key="2">
    <source>
        <dbReference type="EMBL" id="KAL2036921.1"/>
    </source>
</evidence>
<organism evidence="2 3">
    <name type="scientific">Stereocaulon virgatum</name>
    <dbReference type="NCBI Taxonomy" id="373712"/>
    <lineage>
        <taxon>Eukaryota</taxon>
        <taxon>Fungi</taxon>
        <taxon>Dikarya</taxon>
        <taxon>Ascomycota</taxon>
        <taxon>Pezizomycotina</taxon>
        <taxon>Lecanoromycetes</taxon>
        <taxon>OSLEUM clade</taxon>
        <taxon>Lecanoromycetidae</taxon>
        <taxon>Lecanorales</taxon>
        <taxon>Lecanorineae</taxon>
        <taxon>Stereocaulaceae</taxon>
        <taxon>Stereocaulon</taxon>
    </lineage>
</organism>
<proteinExistence type="predicted"/>
<feature type="compositionally biased region" description="Basic residues" evidence="1">
    <location>
        <begin position="335"/>
        <end position="344"/>
    </location>
</feature>
<reference evidence="2 3" key="1">
    <citation type="submission" date="2024-09" db="EMBL/GenBank/DDBJ databases">
        <title>Rethinking Asexuality: The Enigmatic Case of Functional Sexual Genes in Lepraria (Stereocaulaceae).</title>
        <authorList>
            <person name="Doellman M."/>
            <person name="Sun Y."/>
            <person name="Barcenas-Pena A."/>
            <person name="Lumbsch H.T."/>
            <person name="Grewe F."/>
        </authorList>
    </citation>
    <scope>NUCLEOTIDE SEQUENCE [LARGE SCALE GENOMIC DNA]</scope>
    <source>
        <strain evidence="2 3">Mercado 3170</strain>
    </source>
</reference>
<gene>
    <name evidence="2" type="ORF">N7G274_010346</name>
</gene>
<evidence type="ECO:0000256" key="1">
    <source>
        <dbReference type="SAM" id="MobiDB-lite"/>
    </source>
</evidence>
<accession>A0ABR3ZW82</accession>
<dbReference type="Proteomes" id="UP001590950">
    <property type="component" value="Unassembled WGS sequence"/>
</dbReference>
<name>A0ABR3ZW82_9LECA</name>
<keyword evidence="3" id="KW-1185">Reference proteome</keyword>
<evidence type="ECO:0000313" key="3">
    <source>
        <dbReference type="Proteomes" id="UP001590950"/>
    </source>
</evidence>
<feature type="compositionally biased region" description="Acidic residues" evidence="1">
    <location>
        <begin position="284"/>
        <end position="302"/>
    </location>
</feature>